<feature type="domain" description="ABC transmembrane type-1" evidence="8">
    <location>
        <begin position="38"/>
        <end position="262"/>
    </location>
</feature>
<dbReference type="Gene3D" id="1.10.3720.10">
    <property type="entry name" value="MetI-like"/>
    <property type="match status" value="2"/>
</dbReference>
<keyword evidence="3" id="KW-1003">Cell membrane</keyword>
<keyword evidence="4" id="KW-0997">Cell inner membrane</keyword>
<gene>
    <name evidence="9" type="ORF">MNBD_GAMMA12-744</name>
</gene>
<keyword evidence="2" id="KW-0813">Transport</keyword>
<dbReference type="InterPro" id="IPR035906">
    <property type="entry name" value="MetI-like_sf"/>
</dbReference>
<evidence type="ECO:0000256" key="3">
    <source>
        <dbReference type="ARBA" id="ARBA00022475"/>
    </source>
</evidence>
<name>A0A3B0YH83_9ZZZZ</name>
<proteinExistence type="predicted"/>
<evidence type="ECO:0000256" key="6">
    <source>
        <dbReference type="ARBA" id="ARBA00022989"/>
    </source>
</evidence>
<dbReference type="GO" id="GO:0005886">
    <property type="term" value="C:plasma membrane"/>
    <property type="evidence" value="ECO:0007669"/>
    <property type="project" value="UniProtKB-SubCell"/>
</dbReference>
<keyword evidence="6" id="KW-1133">Transmembrane helix</keyword>
<protein>
    <recommendedName>
        <fullName evidence="8">ABC transmembrane type-1 domain-containing protein</fullName>
    </recommendedName>
</protein>
<dbReference type="AlphaFoldDB" id="A0A3B0YH83"/>
<evidence type="ECO:0000256" key="5">
    <source>
        <dbReference type="ARBA" id="ARBA00022692"/>
    </source>
</evidence>
<evidence type="ECO:0000259" key="8">
    <source>
        <dbReference type="PROSITE" id="PS50928"/>
    </source>
</evidence>
<evidence type="ECO:0000256" key="7">
    <source>
        <dbReference type="ARBA" id="ARBA00023136"/>
    </source>
</evidence>
<dbReference type="CDD" id="cd06261">
    <property type="entry name" value="TM_PBP2"/>
    <property type="match status" value="2"/>
</dbReference>
<feature type="domain" description="ABC transmembrane type-1" evidence="8">
    <location>
        <begin position="334"/>
        <end position="526"/>
    </location>
</feature>
<dbReference type="EMBL" id="UOFL01000073">
    <property type="protein sequence ID" value="VAW75027.1"/>
    <property type="molecule type" value="Genomic_DNA"/>
</dbReference>
<comment type="subcellular location">
    <subcellularLocation>
        <location evidence="1">Cell inner membrane</location>
        <topology evidence="1">Multi-pass membrane protein</topology>
    </subcellularLocation>
</comment>
<keyword evidence="5" id="KW-0812">Transmembrane</keyword>
<evidence type="ECO:0000256" key="1">
    <source>
        <dbReference type="ARBA" id="ARBA00004429"/>
    </source>
</evidence>
<reference evidence="9" key="1">
    <citation type="submission" date="2018-06" db="EMBL/GenBank/DDBJ databases">
        <authorList>
            <person name="Zhirakovskaya E."/>
        </authorList>
    </citation>
    <scope>NUCLEOTIDE SEQUENCE</scope>
</reference>
<dbReference type="PROSITE" id="PS50928">
    <property type="entry name" value="ABC_TM1"/>
    <property type="match status" value="2"/>
</dbReference>
<dbReference type="GO" id="GO:0055085">
    <property type="term" value="P:transmembrane transport"/>
    <property type="evidence" value="ECO:0007669"/>
    <property type="project" value="InterPro"/>
</dbReference>
<evidence type="ECO:0000256" key="4">
    <source>
        <dbReference type="ARBA" id="ARBA00022519"/>
    </source>
</evidence>
<dbReference type="PANTHER" id="PTHR43357">
    <property type="entry name" value="INNER MEMBRANE ABC TRANSPORTER PERMEASE PROTEIN YDCV"/>
    <property type="match status" value="1"/>
</dbReference>
<dbReference type="SUPFAM" id="SSF161098">
    <property type="entry name" value="MetI-like"/>
    <property type="match status" value="2"/>
</dbReference>
<dbReference type="InterPro" id="IPR000515">
    <property type="entry name" value="MetI-like"/>
</dbReference>
<keyword evidence="7" id="KW-0472">Membrane</keyword>
<evidence type="ECO:0000313" key="9">
    <source>
        <dbReference type="EMBL" id="VAW75027.1"/>
    </source>
</evidence>
<dbReference type="PANTHER" id="PTHR43357:SF3">
    <property type="entry name" value="FE(3+)-TRANSPORT SYSTEM PERMEASE PROTEIN FBPB 2"/>
    <property type="match status" value="1"/>
</dbReference>
<accession>A0A3B0YH83</accession>
<sequence>MIVVLIVVLPLLVIFIKSGSLSVDSWKLLWKNSIPGLLWRTIKLAIVVAIFTIVMGVSTAWLLTRCRFRGSSMLVWIMVIPLAIPTYVYADIYIRLLSDSGWLSWLAVLWNDIVIPSSIMQGLQSAWLWMTGDPVILSELTDLLSVALVLSFASFSYVFLMVRASLSRSTQSLEEAARIQGSSSQAVFWRVNVPLLRPAIAASMAIVVLHTISDFGAVNILQYRTFTYAVYLEYLNNTSDLGRPAALSMVVVFLAMTFLILERFFRSRQKYYSNDNELKESQIRKLSGWKKLLVWLWIGLIATFAVLLPVGWILVNSVETYLNGKAGWVLWDNSVSSFLVATTAATVALAAGFPIAYYHSRRKTFVSAVCMHASNVGFILPGPIIALGVLIIATSIFSELSSTVYLVIWIAAVSIRYLPLAVQSQESLLQQLTPSMEQAGRILGASSWENLRRVILPVIKPGMISAWVLVFIDALKELPAALLLRQIDVNTLPVMIWEQANEELIEGTALASLMLIVATLPAIWLMMRGQRPRKSS</sequence>
<evidence type="ECO:0000256" key="2">
    <source>
        <dbReference type="ARBA" id="ARBA00022448"/>
    </source>
</evidence>
<dbReference type="Pfam" id="PF00528">
    <property type="entry name" value="BPD_transp_1"/>
    <property type="match status" value="2"/>
</dbReference>
<organism evidence="9">
    <name type="scientific">hydrothermal vent metagenome</name>
    <dbReference type="NCBI Taxonomy" id="652676"/>
    <lineage>
        <taxon>unclassified sequences</taxon>
        <taxon>metagenomes</taxon>
        <taxon>ecological metagenomes</taxon>
    </lineage>
</organism>